<evidence type="ECO:0000256" key="1">
    <source>
        <dbReference type="SAM" id="Phobius"/>
    </source>
</evidence>
<feature type="signal peptide" evidence="2">
    <location>
        <begin position="1"/>
        <end position="19"/>
    </location>
</feature>
<keyword evidence="1" id="KW-0812">Transmembrane</keyword>
<accession>W1NW29</accession>
<keyword evidence="1" id="KW-1133">Transmembrane helix</keyword>
<keyword evidence="1" id="KW-0472">Membrane</keyword>
<dbReference type="AlphaFoldDB" id="W1NW29"/>
<protein>
    <recommendedName>
        <fullName evidence="5">Malectin-like domain-containing protein</fullName>
    </recommendedName>
</protein>
<gene>
    <name evidence="3" type="ORF">AMTR_s00089p00084780</name>
</gene>
<dbReference type="HOGENOM" id="CLU_1770567_0_0_1"/>
<keyword evidence="4" id="KW-1185">Reference proteome</keyword>
<proteinExistence type="predicted"/>
<sequence>MFLIFLHFSLLTGKPSAIASKPFTIYRRVLDQPFYPANFGASAHPVSPPPPPENQIPVNGEPFFPTLGPPASNPSWNPAPTTSSVTIPANISYVIRPNKPESHPIIAGKITAVVVVILAILAVISLLAYYVRTSRRNSGNGVSLKGS</sequence>
<feature type="chain" id="PRO_5004807511" description="Malectin-like domain-containing protein" evidence="2">
    <location>
        <begin position="20"/>
        <end position="147"/>
    </location>
</feature>
<dbReference type="Proteomes" id="UP000017836">
    <property type="component" value="Unassembled WGS sequence"/>
</dbReference>
<evidence type="ECO:0000313" key="3">
    <source>
        <dbReference type="EMBL" id="ERN01842.1"/>
    </source>
</evidence>
<evidence type="ECO:0000313" key="4">
    <source>
        <dbReference type="Proteomes" id="UP000017836"/>
    </source>
</evidence>
<evidence type="ECO:0000256" key="2">
    <source>
        <dbReference type="SAM" id="SignalP"/>
    </source>
</evidence>
<dbReference type="EMBL" id="KI394680">
    <property type="protein sequence ID" value="ERN01842.1"/>
    <property type="molecule type" value="Genomic_DNA"/>
</dbReference>
<reference evidence="4" key="1">
    <citation type="journal article" date="2013" name="Science">
        <title>The Amborella genome and the evolution of flowering plants.</title>
        <authorList>
            <consortium name="Amborella Genome Project"/>
        </authorList>
    </citation>
    <scope>NUCLEOTIDE SEQUENCE [LARGE SCALE GENOMIC DNA]</scope>
</reference>
<name>W1NW29_AMBTC</name>
<dbReference type="Gramene" id="ERN01842">
    <property type="protein sequence ID" value="ERN01842"/>
    <property type="gene ID" value="AMTR_s00089p00084780"/>
</dbReference>
<feature type="transmembrane region" description="Helical" evidence="1">
    <location>
        <begin position="110"/>
        <end position="131"/>
    </location>
</feature>
<organism evidence="3 4">
    <name type="scientific">Amborella trichopoda</name>
    <dbReference type="NCBI Taxonomy" id="13333"/>
    <lineage>
        <taxon>Eukaryota</taxon>
        <taxon>Viridiplantae</taxon>
        <taxon>Streptophyta</taxon>
        <taxon>Embryophyta</taxon>
        <taxon>Tracheophyta</taxon>
        <taxon>Spermatophyta</taxon>
        <taxon>Magnoliopsida</taxon>
        <taxon>Amborellales</taxon>
        <taxon>Amborellaceae</taxon>
        <taxon>Amborella</taxon>
    </lineage>
</organism>
<keyword evidence="2" id="KW-0732">Signal</keyword>
<evidence type="ECO:0008006" key="5">
    <source>
        <dbReference type="Google" id="ProtNLM"/>
    </source>
</evidence>